<protein>
    <submittedName>
        <fullName evidence="2">Gp146</fullName>
    </submittedName>
</protein>
<feature type="region of interest" description="Disordered" evidence="1">
    <location>
        <begin position="470"/>
        <end position="498"/>
    </location>
</feature>
<evidence type="ECO:0000256" key="1">
    <source>
        <dbReference type="SAM" id="MobiDB-lite"/>
    </source>
</evidence>
<accession>U6HA16</accession>
<proteinExistence type="predicted"/>
<evidence type="ECO:0000313" key="2">
    <source>
        <dbReference type="EMBL" id="CDI95467.1"/>
    </source>
</evidence>
<organism evidence="2 3">
    <name type="scientific">Caviid herpesvirus 2 str. CIDMTR</name>
    <dbReference type="NCBI Taxonomy" id="1415526"/>
    <lineage>
        <taxon>Viruses</taxon>
        <taxon>Duplodnaviria</taxon>
        <taxon>Heunggongvirae</taxon>
        <taxon>Peploviricota</taxon>
        <taxon>Herviviricetes</taxon>
        <taxon>Herpesvirales</taxon>
        <taxon>Orthoherpesviridae</taxon>
        <taxon>Betaherpesvirinae</taxon>
        <taxon>Quwivirus</taxon>
        <taxon>Quwivirus caviidbeta2</taxon>
    </lineage>
</organism>
<name>U6HA16_9BETA</name>
<evidence type="ECO:0000313" key="3">
    <source>
        <dbReference type="Proteomes" id="UP000163196"/>
    </source>
</evidence>
<dbReference type="EMBL" id="HG531783">
    <property type="protein sequence ID" value="CDI95467.1"/>
    <property type="molecule type" value="Genomic_DNA"/>
</dbReference>
<feature type="region of interest" description="Disordered" evidence="1">
    <location>
        <begin position="409"/>
        <end position="434"/>
    </location>
</feature>
<sequence length="660" mass="71998">MSRSASRGVFFPDAGGAPAMNTRLGFERVYEMFARFSSENEITVSRRVCQYRGVLLPVGRPPNIRIRVAPRYDFPSLTGIDVQTICPAAEPWAVFAGTVISSSTPVSDAGDPRAEHPLFVLIGRAMRVLTYDHLTREVFLVARDLHEFAVRGMLLVPGVYEPHFAPLPAVVARQPVAAALDAVVLTDGVAAAEEFLRARRGDRLLLHTPGRAPCVLLLVDGLNGVREAWPFCEISDSSWSAFVRFIRDRLGCRARVVGLIGERPDRLRRGTWLETSRRRAVDAASRLLPGSLDGSRARPLLPSRRQRPSVPVRDVAIRDRRAVAAEGDPFRCAQLVVGDQFGAVYSYRSVDGRLYRLSEDLRHLLRVGLLRSLTTGAESHGQDADTWATRLTAEADACRWICRSRDGRGLGATSRPRASAPTTETRAGVSTDGASGRLAAMWHDGGRDSACDDGVPCRCGDAVSRLVGGIRRARRGSEGTTSDGEEDGGDGRRTLGDRTPCYAPLSGSAETPVADTWRGPRRLCYDRFIAIERSLPWYGLLSLGCSARILLNDGCCFPGSIPHILSKKVIPPGPSRPRRGSRGLEHVSDPAFRATDGDDSDDGGDVTYHDMMAHRVRRFRKLSSAPVPCRADHGRCSRLLADVPAGATRRWTLSLPTGLA</sequence>
<feature type="region of interest" description="Disordered" evidence="1">
    <location>
        <begin position="568"/>
        <end position="603"/>
    </location>
</feature>
<reference evidence="2 3" key="1">
    <citation type="submission" date="2013-09" db="EMBL/GenBank/DDBJ databases">
        <authorList>
            <person name="Sundararajan A."/>
        </authorList>
    </citation>
    <scope>NUCLEOTIDE SEQUENCE [LARGE SCALE GENOMIC DNA]</scope>
    <source>
        <strain evidence="2">CIDMTR</strain>
    </source>
</reference>
<reference evidence="2 3" key="2">
    <citation type="submission" date="2013-11" db="EMBL/GenBank/DDBJ databases">
        <title>Genome sequence of a novel, newly isolated strain of guinea pig cytomegalovirus: CIDMTR strain.</title>
        <authorList>
            <person name="Schleiss M.R."/>
            <person name="Hernandez-Alvarado N."/>
            <person name="Ramaraj T."/>
            <person name="Crow J.A."/>
        </authorList>
    </citation>
    <scope>NUCLEOTIDE SEQUENCE [LARGE SCALE GENOMIC DNA]</scope>
    <source>
        <strain evidence="2">CIDMTR</strain>
    </source>
</reference>
<dbReference type="Proteomes" id="UP000163196">
    <property type="component" value="Genome"/>
</dbReference>